<proteinExistence type="predicted"/>
<protein>
    <submittedName>
        <fullName evidence="2">Uncharacterized protein</fullName>
    </submittedName>
</protein>
<name>A0A6D2KRW3_9BRAS</name>
<comment type="caution">
    <text evidence="2">The sequence shown here is derived from an EMBL/GenBank/DDBJ whole genome shotgun (WGS) entry which is preliminary data.</text>
</comment>
<reference evidence="2" key="1">
    <citation type="submission" date="2020-01" db="EMBL/GenBank/DDBJ databases">
        <authorList>
            <person name="Mishra B."/>
        </authorList>
    </citation>
    <scope>NUCLEOTIDE SEQUENCE [LARGE SCALE GENOMIC DNA]</scope>
</reference>
<feature type="compositionally biased region" description="Basic and acidic residues" evidence="1">
    <location>
        <begin position="201"/>
        <end position="211"/>
    </location>
</feature>
<feature type="region of interest" description="Disordered" evidence="1">
    <location>
        <begin position="185"/>
        <end position="211"/>
    </location>
</feature>
<evidence type="ECO:0000256" key="1">
    <source>
        <dbReference type="SAM" id="MobiDB-lite"/>
    </source>
</evidence>
<dbReference type="AlphaFoldDB" id="A0A6D2KRW3"/>
<organism evidence="2 3">
    <name type="scientific">Microthlaspi erraticum</name>
    <dbReference type="NCBI Taxonomy" id="1685480"/>
    <lineage>
        <taxon>Eukaryota</taxon>
        <taxon>Viridiplantae</taxon>
        <taxon>Streptophyta</taxon>
        <taxon>Embryophyta</taxon>
        <taxon>Tracheophyta</taxon>
        <taxon>Spermatophyta</taxon>
        <taxon>Magnoliopsida</taxon>
        <taxon>eudicotyledons</taxon>
        <taxon>Gunneridae</taxon>
        <taxon>Pentapetalae</taxon>
        <taxon>rosids</taxon>
        <taxon>malvids</taxon>
        <taxon>Brassicales</taxon>
        <taxon>Brassicaceae</taxon>
        <taxon>Coluteocarpeae</taxon>
        <taxon>Microthlaspi</taxon>
    </lineage>
</organism>
<keyword evidence="3" id="KW-1185">Reference proteome</keyword>
<evidence type="ECO:0000313" key="2">
    <source>
        <dbReference type="EMBL" id="CAA7055075.1"/>
    </source>
</evidence>
<dbReference type="Proteomes" id="UP000467841">
    <property type="component" value="Unassembled WGS sequence"/>
</dbReference>
<feature type="region of interest" description="Disordered" evidence="1">
    <location>
        <begin position="15"/>
        <end position="40"/>
    </location>
</feature>
<evidence type="ECO:0000313" key="3">
    <source>
        <dbReference type="Proteomes" id="UP000467841"/>
    </source>
</evidence>
<accession>A0A6D2KRW3</accession>
<gene>
    <name evidence="2" type="ORF">MERR_LOCUS42311</name>
</gene>
<dbReference type="EMBL" id="CACVBM020001606">
    <property type="protein sequence ID" value="CAA7055075.1"/>
    <property type="molecule type" value="Genomic_DNA"/>
</dbReference>
<sequence length="211" mass="23208">MKSEASETNYDWLDLGTEPFRKGSRLGKDPEATTSLSAAKRVRKKGAKAALILEASGPDPISAFAFSSLEELLQLTRFPSASRRKLAKLVLSPPSRQAYHRVQQLSISTYLCGTRTGGLQSQTKLGEDENPIIHPVEVENGRVNTNNGRVNPLLVPGAEAPVTNAATTAPMQDFAVRIAATQAPHHQRRTSYPYWTNPFPDDDKKYHGNRL</sequence>